<evidence type="ECO:0000313" key="2">
    <source>
        <dbReference type="Proteomes" id="UP000249661"/>
    </source>
</evidence>
<protein>
    <submittedName>
        <fullName evidence="1">Uncharacterized protein</fullName>
    </submittedName>
</protein>
<accession>A0ACD1HMD1</accession>
<gene>
    <name evidence="1" type="ORF">BO66DRAFT_434085</name>
</gene>
<organism evidence="1 2">
    <name type="scientific">Aspergillus aculeatinus CBS 121060</name>
    <dbReference type="NCBI Taxonomy" id="1448322"/>
    <lineage>
        <taxon>Eukaryota</taxon>
        <taxon>Fungi</taxon>
        <taxon>Dikarya</taxon>
        <taxon>Ascomycota</taxon>
        <taxon>Pezizomycotina</taxon>
        <taxon>Eurotiomycetes</taxon>
        <taxon>Eurotiomycetidae</taxon>
        <taxon>Eurotiales</taxon>
        <taxon>Aspergillaceae</taxon>
        <taxon>Aspergillus</taxon>
        <taxon>Aspergillus subgen. Circumdati</taxon>
    </lineage>
</organism>
<reference evidence="1" key="1">
    <citation type="submission" date="2018-02" db="EMBL/GenBank/DDBJ databases">
        <title>The genomes of Aspergillus section Nigri reveals drivers in fungal speciation.</title>
        <authorList>
            <consortium name="DOE Joint Genome Institute"/>
            <person name="Vesth T.C."/>
            <person name="Nybo J."/>
            <person name="Theobald S."/>
            <person name="Brandl J."/>
            <person name="Frisvad J.C."/>
            <person name="Nielsen K.F."/>
            <person name="Lyhne E.K."/>
            <person name="Kogle M.E."/>
            <person name="Kuo A."/>
            <person name="Riley R."/>
            <person name="Clum A."/>
            <person name="Nolan M."/>
            <person name="Lipzen A."/>
            <person name="Salamov A."/>
            <person name="Henrissat B."/>
            <person name="Wiebenga A."/>
            <person name="De vries R.P."/>
            <person name="Grigoriev I.V."/>
            <person name="Mortensen U.H."/>
            <person name="Andersen M.R."/>
            <person name="Baker S.E."/>
        </authorList>
    </citation>
    <scope>NUCLEOTIDE SEQUENCE</scope>
    <source>
        <strain evidence="1">CBS 121060</strain>
    </source>
</reference>
<sequence length="128" mass="14760">MRHVYEPRKSGQMYQDIVRLHSPDGGDCIAPAVLQNIDRKDDLRWPGARAAFRLLKFEYDGLSYWALSDSENLERFRRDLTGSGPYHGCIWRGGEAPYIAEGTRLTAPLSRAFCKLRDQQQWLNYPPS</sequence>
<keyword evidence="2" id="KW-1185">Reference proteome</keyword>
<dbReference type="EMBL" id="KZ824934">
    <property type="protein sequence ID" value="RAH74978.1"/>
    <property type="molecule type" value="Genomic_DNA"/>
</dbReference>
<proteinExistence type="predicted"/>
<evidence type="ECO:0000313" key="1">
    <source>
        <dbReference type="EMBL" id="RAH74978.1"/>
    </source>
</evidence>
<name>A0ACD1HMD1_9EURO</name>
<dbReference type="Proteomes" id="UP000249661">
    <property type="component" value="Unassembled WGS sequence"/>
</dbReference>